<evidence type="ECO:0000256" key="2">
    <source>
        <dbReference type="ARBA" id="ARBA00008226"/>
    </source>
</evidence>
<name>E4KM35_9LACT</name>
<dbReference type="Proteomes" id="UP000005990">
    <property type="component" value="Unassembled WGS sequence"/>
</dbReference>
<feature type="binding site" evidence="12">
    <location>
        <begin position="80"/>
        <end position="82"/>
    </location>
    <ligand>
        <name>L-histidine</name>
        <dbReference type="ChEBI" id="CHEBI:57595"/>
    </ligand>
</feature>
<sequence>MVQKIKGTEDLLADKMPTWHYVEDTARTIFEAYNFKEMRTPMIENFELFSRSVGESTDIVSKEMYDFEDKGGRRIALRPEGTAPVVRAFVEHKLFGPEYPQPYKAYYIGPMFRYERPQAGRQRQFHQIGMEVFGSSNPATDAEGIAMAWDLLSELGLENLTIHLNSLGKTPERMAYRQALIDYFTPHLAELSEDSQRRLHDNPLRVLDSKDPKDKVFVKDAPTILDYLSEESKAHFQAVQNYLTDLEIPFQINPYVVRGLDYYQDTIFEIMVEDESIGAQSTVAGGGRYDGLVQELGGPEVPGFGFALGVERLILVMEHQAVEIPAEDGLDLFVLLADPEANSLALQVLQAARQDGLIADRDFMNRSLKSQFKTAAKNNASLVTTLGGDEVASKMIRLKNQETGKEAEFSLDELIEDFAGIYRQMTMDTSAIDDFFKGV</sequence>
<comment type="subunit">
    <text evidence="3 11">Homodimer.</text>
</comment>
<protein>
    <recommendedName>
        <fullName evidence="11">Histidine--tRNA ligase</fullName>
        <ecNumber evidence="11">6.1.1.21</ecNumber>
    </recommendedName>
    <alternativeName>
        <fullName evidence="11">Histidyl-tRNA synthetase</fullName>
        <shortName evidence="11">HisRS</shortName>
    </alternativeName>
</protein>
<comment type="catalytic activity">
    <reaction evidence="10 11">
        <text>tRNA(His) + L-histidine + ATP = L-histidyl-tRNA(His) + AMP + diphosphate + H(+)</text>
        <dbReference type="Rhea" id="RHEA:17313"/>
        <dbReference type="Rhea" id="RHEA-COMP:9665"/>
        <dbReference type="Rhea" id="RHEA-COMP:9689"/>
        <dbReference type="ChEBI" id="CHEBI:15378"/>
        <dbReference type="ChEBI" id="CHEBI:30616"/>
        <dbReference type="ChEBI" id="CHEBI:33019"/>
        <dbReference type="ChEBI" id="CHEBI:57595"/>
        <dbReference type="ChEBI" id="CHEBI:78442"/>
        <dbReference type="ChEBI" id="CHEBI:78527"/>
        <dbReference type="ChEBI" id="CHEBI:456215"/>
        <dbReference type="EC" id="6.1.1.21"/>
    </reaction>
</comment>
<evidence type="ECO:0000313" key="15">
    <source>
        <dbReference type="Proteomes" id="UP000005990"/>
    </source>
</evidence>
<dbReference type="EC" id="6.1.1.21" evidence="11"/>
<dbReference type="STRING" id="908337.HMPREF9257_1018"/>
<dbReference type="AlphaFoldDB" id="E4KM35"/>
<feature type="binding site" evidence="12">
    <location>
        <position position="113"/>
    </location>
    <ligand>
        <name>L-histidine</name>
        <dbReference type="ChEBI" id="CHEBI:57595"/>
    </ligand>
</feature>
<reference evidence="14 15" key="1">
    <citation type="submission" date="2010-10" db="EMBL/GenBank/DDBJ databases">
        <authorList>
            <person name="Durkin A.S."/>
            <person name="Madupu R."/>
            <person name="Torralba M."/>
            <person name="Gillis M."/>
            <person name="Methe B."/>
            <person name="Sutton G."/>
            <person name="Nelson K.E."/>
        </authorList>
    </citation>
    <scope>NUCLEOTIDE SEQUENCE [LARGE SCALE GENOMIC DNA]</scope>
    <source>
        <strain evidence="14 15">ACS-139-V-Col8</strain>
    </source>
</reference>
<keyword evidence="15" id="KW-1185">Reference proteome</keyword>
<evidence type="ECO:0000313" key="14">
    <source>
        <dbReference type="EMBL" id="EFR31966.1"/>
    </source>
</evidence>
<gene>
    <name evidence="11 14" type="primary">hisS</name>
    <name evidence="14" type="ORF">HMPREF9257_1018</name>
</gene>
<organism evidence="14 15">
    <name type="scientific">Eremococcus coleocola ACS-139-V-Col8</name>
    <dbReference type="NCBI Taxonomy" id="908337"/>
    <lineage>
        <taxon>Bacteria</taxon>
        <taxon>Bacillati</taxon>
        <taxon>Bacillota</taxon>
        <taxon>Bacilli</taxon>
        <taxon>Lactobacillales</taxon>
        <taxon>Aerococcaceae</taxon>
        <taxon>Eremococcus</taxon>
    </lineage>
</organism>
<dbReference type="Pfam" id="PF03129">
    <property type="entry name" value="HGTP_anticodon"/>
    <property type="match status" value="1"/>
</dbReference>
<dbReference type="PIRSF" id="PIRSF001549">
    <property type="entry name" value="His-tRNA_synth"/>
    <property type="match status" value="1"/>
</dbReference>
<feature type="binding site" evidence="12">
    <location>
        <begin position="262"/>
        <end position="263"/>
    </location>
    <ligand>
        <name>L-histidine</name>
        <dbReference type="ChEBI" id="CHEBI:57595"/>
    </ligand>
</feature>
<dbReference type="PANTHER" id="PTHR43707">
    <property type="entry name" value="HISTIDYL-TRNA SYNTHETASE"/>
    <property type="match status" value="1"/>
</dbReference>
<dbReference type="InterPro" id="IPR004516">
    <property type="entry name" value="HisRS/HisZ"/>
</dbReference>
<evidence type="ECO:0000256" key="1">
    <source>
        <dbReference type="ARBA" id="ARBA00004496"/>
    </source>
</evidence>
<dbReference type="PANTHER" id="PTHR43707:SF1">
    <property type="entry name" value="HISTIDINE--TRNA LIGASE, MITOCHONDRIAL-RELATED"/>
    <property type="match status" value="1"/>
</dbReference>
<dbReference type="GO" id="GO:0004821">
    <property type="term" value="F:histidine-tRNA ligase activity"/>
    <property type="evidence" value="ECO:0007669"/>
    <property type="project" value="UniProtKB-UniRule"/>
</dbReference>
<feature type="domain" description="Aminoacyl-transfer RNA synthetases class-II family profile" evidence="13">
    <location>
        <begin position="22"/>
        <end position="325"/>
    </location>
</feature>
<dbReference type="GO" id="GO:0006427">
    <property type="term" value="P:histidyl-tRNA aminoacylation"/>
    <property type="evidence" value="ECO:0007669"/>
    <property type="project" value="UniProtKB-UniRule"/>
</dbReference>
<dbReference type="RefSeq" id="WP_006417451.1">
    <property type="nucleotide sequence ID" value="NZ_AENN01000001.1"/>
</dbReference>
<evidence type="ECO:0000256" key="9">
    <source>
        <dbReference type="ARBA" id="ARBA00023146"/>
    </source>
</evidence>
<evidence type="ECO:0000256" key="12">
    <source>
        <dbReference type="PIRSR" id="PIRSR001549-1"/>
    </source>
</evidence>
<comment type="similarity">
    <text evidence="2 11">Belongs to the class-II aminoacyl-tRNA synthetase family.</text>
</comment>
<feature type="binding site" evidence="12">
    <location>
        <position position="258"/>
    </location>
    <ligand>
        <name>L-histidine</name>
        <dbReference type="ChEBI" id="CHEBI:57595"/>
    </ligand>
</feature>
<evidence type="ECO:0000256" key="8">
    <source>
        <dbReference type="ARBA" id="ARBA00022917"/>
    </source>
</evidence>
<evidence type="ECO:0000256" key="4">
    <source>
        <dbReference type="ARBA" id="ARBA00022490"/>
    </source>
</evidence>
<dbReference type="HAMAP" id="MF_00127">
    <property type="entry name" value="His_tRNA_synth"/>
    <property type="match status" value="1"/>
</dbReference>
<comment type="subcellular location">
    <subcellularLocation>
        <location evidence="1 11">Cytoplasm</location>
    </subcellularLocation>
</comment>
<dbReference type="GO" id="GO:0140096">
    <property type="term" value="F:catalytic activity, acting on a protein"/>
    <property type="evidence" value="ECO:0007669"/>
    <property type="project" value="UniProtKB-ARBA"/>
</dbReference>
<keyword evidence="8 11" id="KW-0648">Protein biosynthesis</keyword>
<dbReference type="GO" id="GO:0005524">
    <property type="term" value="F:ATP binding"/>
    <property type="evidence" value="ECO:0007669"/>
    <property type="project" value="UniProtKB-UniRule"/>
</dbReference>
<dbReference type="InterPro" id="IPR004154">
    <property type="entry name" value="Anticodon-bd"/>
</dbReference>
<dbReference type="Gene3D" id="3.40.50.800">
    <property type="entry name" value="Anticodon-binding domain"/>
    <property type="match status" value="1"/>
</dbReference>
<dbReference type="GO" id="GO:0016740">
    <property type="term" value="F:transferase activity"/>
    <property type="evidence" value="ECO:0007669"/>
    <property type="project" value="UniProtKB-ARBA"/>
</dbReference>
<dbReference type="InterPro" id="IPR015807">
    <property type="entry name" value="His-tRNA-ligase"/>
</dbReference>
<evidence type="ECO:0000256" key="11">
    <source>
        <dbReference type="HAMAP-Rule" id="MF_00127"/>
    </source>
</evidence>
<dbReference type="InterPro" id="IPR036621">
    <property type="entry name" value="Anticodon-bd_dom_sf"/>
</dbReference>
<keyword evidence="7 11" id="KW-0067">ATP-binding</keyword>
<accession>E4KM35</accession>
<dbReference type="InterPro" id="IPR041715">
    <property type="entry name" value="HisRS-like_core"/>
</dbReference>
<evidence type="ECO:0000256" key="3">
    <source>
        <dbReference type="ARBA" id="ARBA00011738"/>
    </source>
</evidence>
<dbReference type="FunFam" id="3.30.930.10:FF:000005">
    <property type="entry name" value="Histidine--tRNA ligase"/>
    <property type="match status" value="1"/>
</dbReference>
<proteinExistence type="inferred from homology"/>
<evidence type="ECO:0000256" key="10">
    <source>
        <dbReference type="ARBA" id="ARBA00047639"/>
    </source>
</evidence>
<dbReference type="Pfam" id="PF13393">
    <property type="entry name" value="tRNA-synt_His"/>
    <property type="match status" value="1"/>
</dbReference>
<dbReference type="EMBL" id="AENN01000001">
    <property type="protein sequence ID" value="EFR31966.1"/>
    <property type="molecule type" value="Genomic_DNA"/>
</dbReference>
<dbReference type="InterPro" id="IPR006195">
    <property type="entry name" value="aa-tRNA-synth_II"/>
</dbReference>
<dbReference type="SUPFAM" id="SSF52954">
    <property type="entry name" value="Class II aaRS ABD-related"/>
    <property type="match status" value="1"/>
</dbReference>
<dbReference type="OrthoDB" id="9800814at2"/>
<evidence type="ECO:0000259" key="13">
    <source>
        <dbReference type="PROSITE" id="PS50862"/>
    </source>
</evidence>
<keyword evidence="9 11" id="KW-0030">Aminoacyl-tRNA synthetase</keyword>
<evidence type="ECO:0000256" key="5">
    <source>
        <dbReference type="ARBA" id="ARBA00022598"/>
    </source>
</evidence>
<comment type="caution">
    <text evidence="14">The sequence shown here is derived from an EMBL/GenBank/DDBJ whole genome shotgun (WGS) entry which is preliminary data.</text>
</comment>
<dbReference type="CDD" id="cd00773">
    <property type="entry name" value="HisRS-like_core"/>
    <property type="match status" value="1"/>
</dbReference>
<evidence type="ECO:0000256" key="7">
    <source>
        <dbReference type="ARBA" id="ARBA00022840"/>
    </source>
</evidence>
<keyword evidence="4 11" id="KW-0963">Cytoplasm</keyword>
<keyword evidence="6 11" id="KW-0547">Nucleotide-binding</keyword>
<keyword evidence="5 11" id="KW-0436">Ligase</keyword>
<dbReference type="Gene3D" id="3.30.930.10">
    <property type="entry name" value="Bira Bifunctional Protein, Domain 2"/>
    <property type="match status" value="1"/>
</dbReference>
<feature type="binding site" evidence="12">
    <location>
        <position position="127"/>
    </location>
    <ligand>
        <name>L-histidine</name>
        <dbReference type="ChEBI" id="CHEBI:57595"/>
    </ligand>
</feature>
<dbReference type="InterPro" id="IPR045864">
    <property type="entry name" value="aa-tRNA-synth_II/BPL/LPL"/>
</dbReference>
<dbReference type="PROSITE" id="PS50862">
    <property type="entry name" value="AA_TRNA_LIGASE_II"/>
    <property type="match status" value="1"/>
</dbReference>
<dbReference type="eggNOG" id="COG0124">
    <property type="taxonomic scope" value="Bacteria"/>
</dbReference>
<dbReference type="GO" id="GO:0005737">
    <property type="term" value="C:cytoplasm"/>
    <property type="evidence" value="ECO:0007669"/>
    <property type="project" value="UniProtKB-SubCell"/>
</dbReference>
<feature type="binding site" evidence="12">
    <location>
        <position position="131"/>
    </location>
    <ligand>
        <name>L-histidine</name>
        <dbReference type="ChEBI" id="CHEBI:57595"/>
    </ligand>
</feature>
<dbReference type="NCBIfam" id="TIGR00442">
    <property type="entry name" value="hisS"/>
    <property type="match status" value="1"/>
</dbReference>
<evidence type="ECO:0000256" key="6">
    <source>
        <dbReference type="ARBA" id="ARBA00022741"/>
    </source>
</evidence>
<dbReference type="SUPFAM" id="SSF55681">
    <property type="entry name" value="Class II aaRS and biotin synthetases"/>
    <property type="match status" value="1"/>
</dbReference>